<dbReference type="Gene3D" id="3.30.450.20">
    <property type="entry name" value="PAS domain"/>
    <property type="match status" value="1"/>
</dbReference>
<dbReference type="PANTHER" id="PTHR43065">
    <property type="entry name" value="SENSOR HISTIDINE KINASE"/>
    <property type="match status" value="1"/>
</dbReference>
<keyword evidence="3" id="KW-0597">Phosphoprotein</keyword>
<dbReference type="KEGG" id="pmaw:MACH26_09940"/>
<dbReference type="RefSeq" id="WP_338291449.1">
    <property type="nucleotide sequence ID" value="NZ_AP027272.1"/>
</dbReference>
<evidence type="ECO:0000259" key="4">
    <source>
        <dbReference type="PROSITE" id="PS50109"/>
    </source>
</evidence>
<dbReference type="InterPro" id="IPR036097">
    <property type="entry name" value="HisK_dim/P_sf"/>
</dbReference>
<name>A0AA48HTC6_9ALTE</name>
<feature type="domain" description="Histidine kinase" evidence="4">
    <location>
        <begin position="198"/>
        <end position="399"/>
    </location>
</feature>
<gene>
    <name evidence="5" type="ORF">MACH26_09940</name>
</gene>
<dbReference type="InterPro" id="IPR003594">
    <property type="entry name" value="HATPase_dom"/>
</dbReference>
<dbReference type="CDD" id="cd00082">
    <property type="entry name" value="HisKA"/>
    <property type="match status" value="1"/>
</dbReference>
<sequence length="399" mass="44845">MVAVTLIALLVLAVVLKQALHPLTGVLSSVQDGVSAFQEEDFSLTIHKNGYSEIDKIAHLYNQMAGILRSERMNIFQRELLLDSVIQSTPVAMLLADNRQRVVYSNLAAKQLLQMQKSLEGFAISELLAQLPEALQQAVQREQDGLVTYMVDDQTLVFNVNFQRFMLNGQNHTLYLFKNLSQEMGRKEIELWKTVIRMISHELNNSLAPISSLTRSARRIVAEPEHLHLLNDVLETIDRRSQHLSGFIKQYAEFAKMPPPQLQSVELLSFFEQLKTLLAVNCHLDVLNTHGYFDPAQIEQVLINLVKNARESGSPESDIGFNLSQQANRLVFLVFDRGTGLSPEQLQQALLPFYTTKEHGSGIGLALCNEIVAAHGGKLRLYNRDHGGLCVSFEFSLAH</sequence>
<reference evidence="5" key="1">
    <citation type="submission" date="2023-01" db="EMBL/GenBank/DDBJ databases">
        <title>Complete genome sequence of Planctobacterium marinum strain Dej080120_11.</title>
        <authorList>
            <person name="Ueki S."/>
            <person name="Maruyama F."/>
        </authorList>
    </citation>
    <scope>NUCLEOTIDE SEQUENCE</scope>
    <source>
        <strain evidence="5">Dej080120_11</strain>
    </source>
</reference>
<evidence type="ECO:0000256" key="1">
    <source>
        <dbReference type="ARBA" id="ARBA00000085"/>
    </source>
</evidence>
<dbReference type="SUPFAM" id="SSF55874">
    <property type="entry name" value="ATPase domain of HSP90 chaperone/DNA topoisomerase II/histidine kinase"/>
    <property type="match status" value="1"/>
</dbReference>
<dbReference type="Gene3D" id="1.10.287.130">
    <property type="match status" value="1"/>
</dbReference>
<dbReference type="AlphaFoldDB" id="A0AA48HTC6"/>
<dbReference type="EC" id="2.7.13.3" evidence="2"/>
<dbReference type="Gene3D" id="3.30.565.10">
    <property type="entry name" value="Histidine kinase-like ATPase, C-terminal domain"/>
    <property type="match status" value="1"/>
</dbReference>
<evidence type="ECO:0000313" key="5">
    <source>
        <dbReference type="EMBL" id="BDX05473.1"/>
    </source>
</evidence>
<dbReference type="EMBL" id="AP027272">
    <property type="protein sequence ID" value="BDX05473.1"/>
    <property type="molecule type" value="Genomic_DNA"/>
</dbReference>
<dbReference type="InterPro" id="IPR003661">
    <property type="entry name" value="HisK_dim/P_dom"/>
</dbReference>
<dbReference type="InterPro" id="IPR004358">
    <property type="entry name" value="Sig_transdc_His_kin-like_C"/>
</dbReference>
<dbReference type="InterPro" id="IPR036890">
    <property type="entry name" value="HATPase_C_sf"/>
</dbReference>
<accession>A0AA48HTC6</accession>
<dbReference type="Pfam" id="PF02518">
    <property type="entry name" value="HATPase_c"/>
    <property type="match status" value="1"/>
</dbReference>
<dbReference type="SMART" id="SM00388">
    <property type="entry name" value="HisKA"/>
    <property type="match status" value="1"/>
</dbReference>
<dbReference type="GO" id="GO:0000155">
    <property type="term" value="F:phosphorelay sensor kinase activity"/>
    <property type="evidence" value="ECO:0007669"/>
    <property type="project" value="InterPro"/>
</dbReference>
<dbReference type="PRINTS" id="PR00344">
    <property type="entry name" value="BCTRLSENSOR"/>
</dbReference>
<proteinExistence type="predicted"/>
<dbReference type="PANTHER" id="PTHR43065:SF51">
    <property type="entry name" value="HISTIDINE KINASE"/>
    <property type="match status" value="1"/>
</dbReference>
<dbReference type="SMART" id="SM00387">
    <property type="entry name" value="HATPase_c"/>
    <property type="match status" value="1"/>
</dbReference>
<dbReference type="InterPro" id="IPR005467">
    <property type="entry name" value="His_kinase_dom"/>
</dbReference>
<dbReference type="SUPFAM" id="SSF47384">
    <property type="entry name" value="Homodimeric domain of signal transducing histidine kinase"/>
    <property type="match status" value="1"/>
</dbReference>
<evidence type="ECO:0000256" key="2">
    <source>
        <dbReference type="ARBA" id="ARBA00012438"/>
    </source>
</evidence>
<evidence type="ECO:0000313" key="6">
    <source>
        <dbReference type="Proteomes" id="UP001333710"/>
    </source>
</evidence>
<protein>
    <recommendedName>
        <fullName evidence="2">histidine kinase</fullName>
        <ecNumber evidence="2">2.7.13.3</ecNumber>
    </recommendedName>
</protein>
<evidence type="ECO:0000256" key="3">
    <source>
        <dbReference type="ARBA" id="ARBA00022553"/>
    </source>
</evidence>
<dbReference type="Proteomes" id="UP001333710">
    <property type="component" value="Chromosome"/>
</dbReference>
<organism evidence="5 6">
    <name type="scientific">Planctobacterium marinum</name>
    <dbReference type="NCBI Taxonomy" id="1631968"/>
    <lineage>
        <taxon>Bacteria</taxon>
        <taxon>Pseudomonadati</taxon>
        <taxon>Pseudomonadota</taxon>
        <taxon>Gammaproteobacteria</taxon>
        <taxon>Alteromonadales</taxon>
        <taxon>Alteromonadaceae</taxon>
        <taxon>Planctobacterium</taxon>
    </lineage>
</organism>
<keyword evidence="6" id="KW-1185">Reference proteome</keyword>
<dbReference type="PROSITE" id="PS50109">
    <property type="entry name" value="HIS_KIN"/>
    <property type="match status" value="1"/>
</dbReference>
<comment type="catalytic activity">
    <reaction evidence="1">
        <text>ATP + protein L-histidine = ADP + protein N-phospho-L-histidine.</text>
        <dbReference type="EC" id="2.7.13.3"/>
    </reaction>
</comment>